<dbReference type="GeneID" id="63789895"/>
<accession>A0A364KM89</accession>
<feature type="region of interest" description="Disordered" evidence="1">
    <location>
        <begin position="1"/>
        <end position="64"/>
    </location>
</feature>
<reference evidence="2 3" key="1">
    <citation type="journal article" date="2017" name="Biotechnol. Biofuels">
        <title>Differential beta-glucosidase expression as a function of carbon source availability in Talaromyces amestolkiae: a genomic and proteomic approach.</title>
        <authorList>
            <person name="de Eugenio L.I."/>
            <person name="Mendez-Liter J.A."/>
            <person name="Nieto-Dominguez M."/>
            <person name="Alonso L."/>
            <person name="Gil-Munoz J."/>
            <person name="Barriuso J."/>
            <person name="Prieto A."/>
            <person name="Martinez M.J."/>
        </authorList>
    </citation>
    <scope>NUCLEOTIDE SEQUENCE [LARGE SCALE GENOMIC DNA]</scope>
    <source>
        <strain evidence="2 3">CIB</strain>
    </source>
</reference>
<protein>
    <submittedName>
        <fullName evidence="2">Uncharacterized protein</fullName>
    </submittedName>
</protein>
<dbReference type="AlphaFoldDB" id="A0A364KM89"/>
<feature type="compositionally biased region" description="Low complexity" evidence="1">
    <location>
        <begin position="23"/>
        <end position="50"/>
    </location>
</feature>
<keyword evidence="3" id="KW-1185">Reference proteome</keyword>
<sequence>MNNNRYNLRSSAQPQIAPSFYPTSSTTGTATTGAGSTSTTTSTTGVSSSSFLPTQSTFQSGQAQQFQAQPGQFIGQQAQQQQHLFADTQAHAHAQAQQNMNTILPTQAQVQPGQMTLGGPAATAPFLQDFTLVAEAVKRVQMDAVMTEMESITL</sequence>
<comment type="caution">
    <text evidence="2">The sequence shown here is derived from an EMBL/GenBank/DDBJ whole genome shotgun (WGS) entry which is preliminary data.</text>
</comment>
<evidence type="ECO:0000313" key="2">
    <source>
        <dbReference type="EMBL" id="RAO64666.1"/>
    </source>
</evidence>
<name>A0A364KM89_TALAM</name>
<dbReference type="EMBL" id="MIKG01000001">
    <property type="protein sequence ID" value="RAO64666.1"/>
    <property type="molecule type" value="Genomic_DNA"/>
</dbReference>
<dbReference type="RefSeq" id="XP_040729183.1">
    <property type="nucleotide sequence ID" value="XM_040879403.1"/>
</dbReference>
<proteinExistence type="predicted"/>
<organism evidence="2 3">
    <name type="scientific">Talaromyces amestolkiae</name>
    <dbReference type="NCBI Taxonomy" id="1196081"/>
    <lineage>
        <taxon>Eukaryota</taxon>
        <taxon>Fungi</taxon>
        <taxon>Dikarya</taxon>
        <taxon>Ascomycota</taxon>
        <taxon>Pezizomycotina</taxon>
        <taxon>Eurotiomycetes</taxon>
        <taxon>Eurotiomycetidae</taxon>
        <taxon>Eurotiales</taxon>
        <taxon>Trichocomaceae</taxon>
        <taxon>Talaromyces</taxon>
        <taxon>Talaromyces sect. Talaromyces</taxon>
    </lineage>
</organism>
<evidence type="ECO:0000313" key="3">
    <source>
        <dbReference type="Proteomes" id="UP000249363"/>
    </source>
</evidence>
<gene>
    <name evidence="2" type="ORF">BHQ10_000678</name>
</gene>
<dbReference type="OrthoDB" id="4157208at2759"/>
<feature type="compositionally biased region" description="Polar residues" evidence="1">
    <location>
        <begin position="1"/>
        <end position="16"/>
    </location>
</feature>
<dbReference type="Proteomes" id="UP000249363">
    <property type="component" value="Unassembled WGS sequence"/>
</dbReference>
<evidence type="ECO:0000256" key="1">
    <source>
        <dbReference type="SAM" id="MobiDB-lite"/>
    </source>
</evidence>